<proteinExistence type="predicted"/>
<dbReference type="PANTHER" id="PTHR37512:SF1">
    <property type="entry name" value="NADR_TTD14 AAA DOMAIN-CONTAINING PROTEIN"/>
    <property type="match status" value="1"/>
</dbReference>
<dbReference type="RefSeq" id="WP_231005086.1">
    <property type="nucleotide sequence ID" value="NZ_JAJNEC010000005.1"/>
</dbReference>
<evidence type="ECO:0000313" key="3">
    <source>
        <dbReference type="Proteomes" id="UP001199816"/>
    </source>
</evidence>
<dbReference type="InterPro" id="IPR052735">
    <property type="entry name" value="NAD_biosynth-regulator"/>
</dbReference>
<dbReference type="PANTHER" id="PTHR37512">
    <property type="entry name" value="TRIFUNCTIONAL NAD BIOSYNTHESIS/REGULATOR PROTEIN NADR"/>
    <property type="match status" value="1"/>
</dbReference>
<evidence type="ECO:0000259" key="1">
    <source>
        <dbReference type="Pfam" id="PF13521"/>
    </source>
</evidence>
<keyword evidence="3" id="KW-1185">Reference proteome</keyword>
<protein>
    <submittedName>
        <fullName evidence="2">AAA family ATPase</fullName>
    </submittedName>
</protein>
<gene>
    <name evidence="2" type="ORF">LQ567_13715</name>
</gene>
<name>A0ABS8PRW7_9BACT</name>
<dbReference type="NCBIfam" id="TIGR00125">
    <property type="entry name" value="cyt_tran_rel"/>
    <property type="match status" value="1"/>
</dbReference>
<dbReference type="Gene3D" id="3.40.50.620">
    <property type="entry name" value="HUPs"/>
    <property type="match status" value="1"/>
</dbReference>
<feature type="domain" description="NadR/Ttd14 AAA" evidence="1">
    <location>
        <begin position="156"/>
        <end position="308"/>
    </location>
</feature>
<dbReference type="SUPFAM" id="SSF52374">
    <property type="entry name" value="Nucleotidylyl transferase"/>
    <property type="match status" value="1"/>
</dbReference>
<dbReference type="Pfam" id="PF13521">
    <property type="entry name" value="AAA_28"/>
    <property type="match status" value="1"/>
</dbReference>
<reference evidence="2 3" key="1">
    <citation type="submission" date="2021-11" db="EMBL/GenBank/DDBJ databases">
        <title>Genomic of Niabella pedocola.</title>
        <authorList>
            <person name="Wu T."/>
        </authorList>
    </citation>
    <scope>NUCLEOTIDE SEQUENCE [LARGE SCALE GENOMIC DNA]</scope>
    <source>
        <strain evidence="2 3">JCM 31011</strain>
    </source>
</reference>
<dbReference type="SUPFAM" id="SSF52540">
    <property type="entry name" value="P-loop containing nucleoside triphosphate hydrolases"/>
    <property type="match status" value="1"/>
</dbReference>
<dbReference type="Gene3D" id="3.40.50.300">
    <property type="entry name" value="P-loop containing nucleotide triphosphate hydrolases"/>
    <property type="match status" value="1"/>
</dbReference>
<dbReference type="Proteomes" id="UP001199816">
    <property type="component" value="Unassembled WGS sequence"/>
</dbReference>
<dbReference type="InterPro" id="IPR014729">
    <property type="entry name" value="Rossmann-like_a/b/a_fold"/>
</dbReference>
<dbReference type="InterPro" id="IPR004821">
    <property type="entry name" value="Cyt_trans-like"/>
</dbReference>
<dbReference type="InterPro" id="IPR038727">
    <property type="entry name" value="NadR/Ttd14_AAA_dom"/>
</dbReference>
<sequence length="323" mass="37381">MKRGLVIGKFMPLHKGHIALIAFAAQHCDELIVSMSYTDADPIDGHLRFSWIREQFGSAPKIKPHIIKDDFDDETLPLEDRTRIWAQKMKAVYPLIHVLISSESYGPPFARHMNAQHICFDALRQQVPVAATAIRNRPLTHWDFIPAHIQPFFLKKICFYGPESTGKTTLAIKMARHYHTAYVPEAARDLLTSNAFSETDIIAIGRLQHQYIQEQSQTANRLLFCDTDAITTAIYSQLYLNHVPAVIYELEKQTRFDLYLLLDIDTPWVADPLRDQGHRRKEMLQLFEQALQQRQLSYQKISGSYHQRETLIKSIIDQLLQSW</sequence>
<organism evidence="2 3">
    <name type="scientific">Niabella pedocola</name>
    <dbReference type="NCBI Taxonomy" id="1752077"/>
    <lineage>
        <taxon>Bacteria</taxon>
        <taxon>Pseudomonadati</taxon>
        <taxon>Bacteroidota</taxon>
        <taxon>Chitinophagia</taxon>
        <taxon>Chitinophagales</taxon>
        <taxon>Chitinophagaceae</taxon>
        <taxon>Niabella</taxon>
    </lineage>
</organism>
<evidence type="ECO:0000313" key="2">
    <source>
        <dbReference type="EMBL" id="MCD2423828.1"/>
    </source>
</evidence>
<dbReference type="EMBL" id="JAJNEC010000005">
    <property type="protein sequence ID" value="MCD2423828.1"/>
    <property type="molecule type" value="Genomic_DNA"/>
</dbReference>
<dbReference type="InterPro" id="IPR027417">
    <property type="entry name" value="P-loop_NTPase"/>
</dbReference>
<accession>A0ABS8PRW7</accession>
<comment type="caution">
    <text evidence="2">The sequence shown here is derived from an EMBL/GenBank/DDBJ whole genome shotgun (WGS) entry which is preliminary data.</text>
</comment>